<feature type="domain" description="Hydantoinase A/oxoprolinase" evidence="2">
    <location>
        <begin position="212"/>
        <end position="502"/>
    </location>
</feature>
<dbReference type="Proteomes" id="UP000666240">
    <property type="component" value="Unassembled WGS sequence"/>
</dbReference>
<proteinExistence type="inferred from homology"/>
<dbReference type="InterPro" id="IPR003692">
    <property type="entry name" value="Hydantoinase_B"/>
</dbReference>
<evidence type="ECO:0000313" key="6">
    <source>
        <dbReference type="EMBL" id="MBP0441327.1"/>
    </source>
</evidence>
<sequence>MAGTQQSSAALWDFWIDRGGTFTDVIGRAPDGSLHPLKLLSENAEAYEDAAIEGIRRLVGAQSSADLPNASIGTVRMGTTVATNALLERKGERTLLLITRGFRDQLRIAYQARPDIFAKEIVLPEQLYERVEEVNERLMADGSVERAIELDSLRPALEQAKADGIGAVAIVLMHSWQNPAHEAALAELVRAVGFEQVSVSHEVSPLIKLVGRGDTAVVDAYLSPILGRYVSRVARILGATPAGEPGPTLQFMMSSGGLTAADRFRGKDAILSGPAGGVVGMVRTAEQAGFERVIGFDMGGTSTDVAHSAGEYERAFDTEVAGVRIRAPMMRIHTVAAGGGSILHAEPGRFRVGPDSAGAHPGPACYRRGGPLTVTDANVMLGKLNPEFFPAIFGPNQDQPLDREKVAAKFAEIAETVGEGRSAEQVAEGFLKIAVENMANAIKKISVQRGYDVTRYLLNSFGGAGGQHACLVADALGMEHILMHPMSGLLSAYGMGLATVTASRQQGLMQPLAEESRAAMTSLQDELTASVLRELAEQGLPREALDTRTKLHLRYAGTDTTLDVTFDGDMAAVRETFEAMHKAQFGFTTPDKPVTIEAVEVEGWQRNTDAMAEQAGEAASRDASTDRTVDIYSGGEWRKAGVYRREGMQAGDTVRGPALIIEPNQTIVVEPGWTAKLTSADNIVLNRHEKMARTQAIGTKQADPILLEVFNNLFMNIAEQMGVALQNTAHSVNIKERLDFSCAVFDQTGALVANAPHMPVHLGSMDRSVETIIRLNEGAIRPGDVFALNAPYNGGTHLPDITVVSPVFDDTGKEILFWVASRGHHADVGGTAPGSMTPLATTVDEEGVLIDNFRLVAEGQFREKELHALLTDHLYPARNPYQNIADLKAQIAANERGAAELRRMVDEFGLEVVQAYMSHVQDNAAEEVARLVGRLEDAEYSYPTDTGQVIKVKISVDREARTATVDFTGTSDAIENNFNAPEPVARAAVLYCFRVMVEAPIPMNAGCLRPIHIIIPEGSMLKPAYPRAVVAGNVETSQHVTNAIFGALGAIANSQGTMNNLTFGNNEYQYYETICSGSPAGTMNNGRGFAGTSGVHVHMTNSRLTDPEILEMRFPVVVENFGLRQSSGGKGKFAAGDGTTRTLRFLTDMDCAILSSHRSVPPRGLAGGGDGELGRTEVRRLDGRTEILKGCDQTTLQAGEAVTVITPTAGGYGEA</sequence>
<dbReference type="Pfam" id="PF01968">
    <property type="entry name" value="Hydantoinase_A"/>
    <property type="match status" value="1"/>
</dbReference>
<dbReference type="EMBL" id="JAGIYY010000013">
    <property type="protein sequence ID" value="MBP0441327.1"/>
    <property type="molecule type" value="Genomic_DNA"/>
</dbReference>
<dbReference type="InterPro" id="IPR049517">
    <property type="entry name" value="ACX-like_C"/>
</dbReference>
<feature type="domain" description="Acetophenone carboxylase-like C-terminal" evidence="5">
    <location>
        <begin position="516"/>
        <end position="677"/>
    </location>
</feature>
<dbReference type="InterPro" id="IPR002821">
    <property type="entry name" value="Hydantoinase_A"/>
</dbReference>
<name>A0A8J7RAD3_9HYPH</name>
<evidence type="ECO:0000259" key="4">
    <source>
        <dbReference type="Pfam" id="PF05378"/>
    </source>
</evidence>
<dbReference type="AlphaFoldDB" id="A0A8J7RAD3"/>
<comment type="similarity">
    <text evidence="1">Belongs to the oxoprolinase family.</text>
</comment>
<dbReference type="Pfam" id="PF19278">
    <property type="entry name" value="Hydant_A_C"/>
    <property type="match status" value="1"/>
</dbReference>
<evidence type="ECO:0000259" key="3">
    <source>
        <dbReference type="Pfam" id="PF02538"/>
    </source>
</evidence>
<dbReference type="Pfam" id="PF05378">
    <property type="entry name" value="Hydant_A_N"/>
    <property type="match status" value="1"/>
</dbReference>
<dbReference type="PANTHER" id="PTHR11365">
    <property type="entry name" value="5-OXOPROLINASE RELATED"/>
    <property type="match status" value="1"/>
</dbReference>
<dbReference type="InterPro" id="IPR045079">
    <property type="entry name" value="Oxoprolinase-like"/>
</dbReference>
<keyword evidence="7" id="KW-1185">Reference proteome</keyword>
<dbReference type="GO" id="GO:0005829">
    <property type="term" value="C:cytosol"/>
    <property type="evidence" value="ECO:0007669"/>
    <property type="project" value="TreeGrafter"/>
</dbReference>
<organism evidence="6 7">
    <name type="scientific">Tianweitania sediminis</name>
    <dbReference type="NCBI Taxonomy" id="1502156"/>
    <lineage>
        <taxon>Bacteria</taxon>
        <taxon>Pseudomonadati</taxon>
        <taxon>Pseudomonadota</taxon>
        <taxon>Alphaproteobacteria</taxon>
        <taxon>Hyphomicrobiales</taxon>
        <taxon>Phyllobacteriaceae</taxon>
        <taxon>Tianweitania</taxon>
    </lineage>
</organism>
<feature type="domain" description="Hydantoinase B/oxoprolinase" evidence="3">
    <location>
        <begin position="703"/>
        <end position="1214"/>
    </location>
</feature>
<protein>
    <submittedName>
        <fullName evidence="6">Hydantoinase B/oxoprolinase family protein</fullName>
    </submittedName>
</protein>
<gene>
    <name evidence="6" type="ORF">J5Y06_22010</name>
</gene>
<evidence type="ECO:0000313" key="7">
    <source>
        <dbReference type="Proteomes" id="UP000666240"/>
    </source>
</evidence>
<reference evidence="6" key="1">
    <citation type="submission" date="2021-03" db="EMBL/GenBank/DDBJ databases">
        <title>Genome sequencing and assembly of Tianweitania sediminis.</title>
        <authorList>
            <person name="Chhetri G."/>
        </authorList>
    </citation>
    <scope>NUCLEOTIDE SEQUENCE</scope>
    <source>
        <strain evidence="6">Z8</strain>
    </source>
</reference>
<accession>A0A8J7RAD3</accession>
<dbReference type="InterPro" id="IPR008040">
    <property type="entry name" value="Hydant_A_N"/>
</dbReference>
<dbReference type="PANTHER" id="PTHR11365:SF23">
    <property type="entry name" value="HYPOTHETICAL 5-OXOPROLINASE (EUROFUNG)-RELATED"/>
    <property type="match status" value="1"/>
</dbReference>
<evidence type="ECO:0000259" key="5">
    <source>
        <dbReference type="Pfam" id="PF19278"/>
    </source>
</evidence>
<feature type="domain" description="Hydantoinase/oxoprolinase N-terminal" evidence="4">
    <location>
        <begin position="14"/>
        <end position="192"/>
    </location>
</feature>
<dbReference type="RefSeq" id="WP_209337355.1">
    <property type="nucleotide sequence ID" value="NZ_JAGIYY010000013.1"/>
</dbReference>
<dbReference type="GO" id="GO:0017168">
    <property type="term" value="F:5-oxoprolinase (ATP-hydrolyzing) activity"/>
    <property type="evidence" value="ECO:0007669"/>
    <property type="project" value="TreeGrafter"/>
</dbReference>
<dbReference type="GO" id="GO:0006749">
    <property type="term" value="P:glutathione metabolic process"/>
    <property type="evidence" value="ECO:0007669"/>
    <property type="project" value="TreeGrafter"/>
</dbReference>
<evidence type="ECO:0000259" key="2">
    <source>
        <dbReference type="Pfam" id="PF01968"/>
    </source>
</evidence>
<dbReference type="Pfam" id="PF02538">
    <property type="entry name" value="Hydantoinase_B"/>
    <property type="match status" value="1"/>
</dbReference>
<comment type="caution">
    <text evidence="6">The sequence shown here is derived from an EMBL/GenBank/DDBJ whole genome shotgun (WGS) entry which is preliminary data.</text>
</comment>
<evidence type="ECO:0000256" key="1">
    <source>
        <dbReference type="ARBA" id="ARBA00010403"/>
    </source>
</evidence>